<organism evidence="1 2">
    <name type="scientific">Spiromyces aspiralis</name>
    <dbReference type="NCBI Taxonomy" id="68401"/>
    <lineage>
        <taxon>Eukaryota</taxon>
        <taxon>Fungi</taxon>
        <taxon>Fungi incertae sedis</taxon>
        <taxon>Zoopagomycota</taxon>
        <taxon>Kickxellomycotina</taxon>
        <taxon>Kickxellomycetes</taxon>
        <taxon>Kickxellales</taxon>
        <taxon>Kickxellaceae</taxon>
        <taxon>Spiromyces</taxon>
    </lineage>
</organism>
<gene>
    <name evidence="1" type="ORF">EV182_005906</name>
</gene>
<comment type="caution">
    <text evidence="1">The sequence shown here is derived from an EMBL/GenBank/DDBJ whole genome shotgun (WGS) entry which is preliminary data.</text>
</comment>
<dbReference type="Proteomes" id="UP001145114">
    <property type="component" value="Unassembled WGS sequence"/>
</dbReference>
<sequence>MSSTTAAAAAAVPKTLVSIFRHNPASPAIVTTATSYPQNTTLTYGQLEAQVASFISQARSLFDSERGTIAAGSVISSSLPNGLVCLITFLATTLARAVAAPLNPAMKQSEVEFYLEDAQSKVLIVPHDADESNESVKAARKLNIPVWTVDWDQSAGGIRLAVLGVTPTASAMDRPADFSAVQPDDIALLLHTSGTTGRPKAVPLSHANLSRSMFNIAKTYGLTPNDRTFLVMPLFHVHGLIGAGLSTLYSGGSIALPPRFSASHFWSEYQQTNSTWYSAVPTIHQILLLNPLPSPLPCIRFIRSCSSALAPSVFHQLEKATNAPVVEAYAMTEASHQMCSNP</sequence>
<feature type="non-terminal residue" evidence="1">
    <location>
        <position position="342"/>
    </location>
</feature>
<protein>
    <submittedName>
        <fullName evidence="1">Uncharacterized protein</fullName>
    </submittedName>
</protein>
<name>A0ACC1H9C8_9FUNG</name>
<dbReference type="EMBL" id="JAMZIH010007403">
    <property type="protein sequence ID" value="KAJ1673094.1"/>
    <property type="molecule type" value="Genomic_DNA"/>
</dbReference>
<proteinExistence type="predicted"/>
<reference evidence="1" key="1">
    <citation type="submission" date="2022-06" db="EMBL/GenBank/DDBJ databases">
        <title>Phylogenomic reconstructions and comparative analyses of Kickxellomycotina fungi.</title>
        <authorList>
            <person name="Reynolds N.K."/>
            <person name="Stajich J.E."/>
            <person name="Barry K."/>
            <person name="Grigoriev I.V."/>
            <person name="Crous P."/>
            <person name="Smith M.E."/>
        </authorList>
    </citation>
    <scope>NUCLEOTIDE SEQUENCE</scope>
    <source>
        <strain evidence="1">RSA 2271</strain>
    </source>
</reference>
<accession>A0ACC1H9C8</accession>
<evidence type="ECO:0000313" key="1">
    <source>
        <dbReference type="EMBL" id="KAJ1673094.1"/>
    </source>
</evidence>
<evidence type="ECO:0000313" key="2">
    <source>
        <dbReference type="Proteomes" id="UP001145114"/>
    </source>
</evidence>
<keyword evidence="2" id="KW-1185">Reference proteome</keyword>